<sequence length="406" mass="43606">MSLEISRPLTLPSGLVLPNRLVKAAMAEGMAKDGLPDPVLKSAYAKWADGGWGMVLTGNVAVDERHLGQPGDVVLLDDEVKMSQPWKEWAKACKGEHNAPVVVQINHPGRQSPAGAGSRGFFAKALAPSAVPLRLGSGILGQVVSRLVFGTPKEMTVADIEDVVRRFAATARVSAEAGFDGVEIHAAHGYLLAQFLSPTVNKRTDAYGGSPTKRAKIIVDVVKAMRAVTPKGFTIGIKFNSVDHQSESELKDCIEQLKVIVDAGIDFLEVSGGTYEDPKMMQDSGAHEKSDRTKAREAFFLEFAKSIRSSFPSVPLMVTGGFRTRQGMEAAVVEGGCDLVGLARPAALNPTLPKNVVFNSEVKNEDARLFTKKVKVPWIMKQIGPGVGSGAESAWYSARIREMAKL</sequence>
<comment type="caution">
    <text evidence="6">The sequence shown here is derived from an EMBL/GenBank/DDBJ whole genome shotgun (WGS) entry which is preliminary data.</text>
</comment>
<dbReference type="InterPro" id="IPR013785">
    <property type="entry name" value="Aldolase_TIM"/>
</dbReference>
<dbReference type="InterPro" id="IPR051799">
    <property type="entry name" value="NADH_flavin_oxidoreductase"/>
</dbReference>
<evidence type="ECO:0000256" key="1">
    <source>
        <dbReference type="ARBA" id="ARBA00005979"/>
    </source>
</evidence>
<gene>
    <name evidence="6" type="ORF">N0V93_004629</name>
</gene>
<keyword evidence="7" id="KW-1185">Reference proteome</keyword>
<dbReference type="GO" id="GO:0010181">
    <property type="term" value="F:FMN binding"/>
    <property type="evidence" value="ECO:0007669"/>
    <property type="project" value="InterPro"/>
</dbReference>
<accession>A0A9W8YRD9</accession>
<evidence type="ECO:0000313" key="6">
    <source>
        <dbReference type="EMBL" id="KAJ4391016.1"/>
    </source>
</evidence>
<evidence type="ECO:0000313" key="7">
    <source>
        <dbReference type="Proteomes" id="UP001140453"/>
    </source>
</evidence>
<feature type="domain" description="NADH:flavin oxidoreductase/NADH oxidase N-terminal" evidence="5">
    <location>
        <begin position="7"/>
        <end position="356"/>
    </location>
</feature>
<protein>
    <recommendedName>
        <fullName evidence="5">NADH:flavin oxidoreductase/NADH oxidase N-terminal domain-containing protein</fullName>
    </recommendedName>
</protein>
<organism evidence="6 7">
    <name type="scientific">Gnomoniopsis smithogilvyi</name>
    <dbReference type="NCBI Taxonomy" id="1191159"/>
    <lineage>
        <taxon>Eukaryota</taxon>
        <taxon>Fungi</taxon>
        <taxon>Dikarya</taxon>
        <taxon>Ascomycota</taxon>
        <taxon>Pezizomycotina</taxon>
        <taxon>Sordariomycetes</taxon>
        <taxon>Sordariomycetidae</taxon>
        <taxon>Diaporthales</taxon>
        <taxon>Gnomoniaceae</taxon>
        <taxon>Gnomoniopsis</taxon>
    </lineage>
</organism>
<keyword evidence="2" id="KW-0285">Flavoprotein</keyword>
<reference evidence="6" key="1">
    <citation type="submission" date="2022-10" db="EMBL/GenBank/DDBJ databases">
        <title>Tapping the CABI collections for fungal endophytes: first genome assemblies for Collariella, Neodidymelliopsis, Ascochyta clinopodiicola, Didymella pomorum, Didymosphaeria variabile, Neocosmospora piperis and Neocucurbitaria cava.</title>
        <authorList>
            <person name="Hill R."/>
        </authorList>
    </citation>
    <scope>NUCLEOTIDE SEQUENCE</scope>
    <source>
        <strain evidence="6">IMI 355082</strain>
    </source>
</reference>
<dbReference type="PANTHER" id="PTHR43656">
    <property type="entry name" value="BINDING OXIDOREDUCTASE, PUTATIVE (AFU_ORTHOLOGUE AFUA_2G08260)-RELATED"/>
    <property type="match status" value="1"/>
</dbReference>
<dbReference type="Gene3D" id="3.20.20.70">
    <property type="entry name" value="Aldolase class I"/>
    <property type="match status" value="1"/>
</dbReference>
<dbReference type="Proteomes" id="UP001140453">
    <property type="component" value="Unassembled WGS sequence"/>
</dbReference>
<comment type="similarity">
    <text evidence="1">Belongs to the NADH:flavin oxidoreductase/NADH oxidase family.</text>
</comment>
<dbReference type="Pfam" id="PF00724">
    <property type="entry name" value="Oxidored_FMN"/>
    <property type="match status" value="1"/>
</dbReference>
<dbReference type="EMBL" id="JAPEVB010000003">
    <property type="protein sequence ID" value="KAJ4391016.1"/>
    <property type="molecule type" value="Genomic_DNA"/>
</dbReference>
<dbReference type="SUPFAM" id="SSF51395">
    <property type="entry name" value="FMN-linked oxidoreductases"/>
    <property type="match status" value="1"/>
</dbReference>
<dbReference type="InterPro" id="IPR001155">
    <property type="entry name" value="OxRdtase_FMN_N"/>
</dbReference>
<keyword evidence="4" id="KW-0560">Oxidoreductase</keyword>
<evidence type="ECO:0000259" key="5">
    <source>
        <dbReference type="Pfam" id="PF00724"/>
    </source>
</evidence>
<dbReference type="AlphaFoldDB" id="A0A9W8YRD9"/>
<dbReference type="CDD" id="cd04733">
    <property type="entry name" value="OYE_like_2_FMN"/>
    <property type="match status" value="1"/>
</dbReference>
<keyword evidence="3" id="KW-0288">FMN</keyword>
<dbReference type="OrthoDB" id="1663137at2759"/>
<dbReference type="GO" id="GO:0016491">
    <property type="term" value="F:oxidoreductase activity"/>
    <property type="evidence" value="ECO:0007669"/>
    <property type="project" value="UniProtKB-KW"/>
</dbReference>
<evidence type="ECO:0000256" key="4">
    <source>
        <dbReference type="ARBA" id="ARBA00023002"/>
    </source>
</evidence>
<dbReference type="PANTHER" id="PTHR43656:SF2">
    <property type="entry name" value="BINDING OXIDOREDUCTASE, PUTATIVE (AFU_ORTHOLOGUE AFUA_2G08260)-RELATED"/>
    <property type="match status" value="1"/>
</dbReference>
<evidence type="ECO:0000256" key="2">
    <source>
        <dbReference type="ARBA" id="ARBA00022630"/>
    </source>
</evidence>
<name>A0A9W8YRD9_9PEZI</name>
<evidence type="ECO:0000256" key="3">
    <source>
        <dbReference type="ARBA" id="ARBA00022643"/>
    </source>
</evidence>
<proteinExistence type="inferred from homology"/>